<feature type="domain" description="Histidine kinase" evidence="11">
    <location>
        <begin position="730"/>
        <end position="940"/>
    </location>
</feature>
<sequence>MEAQNKWPDYFRWFLNRPKTVGFLFFLVLAFGVSLLIFQSVQIIIKNKNYEMQTTLDILHQNIDQNLKSCYTTTLTLALTIDDNGIPDNFESISSKLLASNKCINAVQLVPNGIIKYVYPLKGNESALNLNLLNSPLLKKEALESIKNKKMYFAGPLNLVQGGTGIVGRLPIYKRNKFWGFSAVIIKLDTLLKMSRVNSIDTNKYYFQISKVNPNTLKEEFFLGGKNKDNNSRYISERIPDGNWILYLIEKNDTNNYSTLFLPSILGYSLAILLGVLITILLDRPIRLQQLLLDSEIKFKTIFDQAPVGIALVKNDNGDFIEINKKFCEIIGYEEQEMKSKSYHSITHPKDLAVDESVTQDFIDGENANYALKKRYITKDGKTVWANLIVSSLSGINEKLDTNIAIVEDITLQKQILDELKESEKQFKSLFKNSPVPLWEVDLSLVKNHLISLNLINKEPSFVINYLKENQEAVYKCFTLVKIIAVNYKCLKLLQIKSKQLLANNLRQVLDEVTLRDFENQLLAITQNNNQLSYDSKIKNGNGESIDIAFRWNPIKGHEKTMDRMIISTEDITFRKEHEKLIIASQQKVESLINTIDGIVWECCIETFRFTFVSKKVEQILGYTSEEWLENPNFWTEHIHPEDRAWTLEYCTKKSSELLNHDFEYRMICKDGSVIWLRDMVNIVFQNGKATSLHGIMIDITKAKNVENDLNNSFNLVSKQNERLLNFSYIISHNLRSHTSNIASIVSLIEDAETEQEKKQLMDLLVSVSALLNETMIHLNEVIDIRTNISLVSESLNLNECVENVMKVFSKQILSKEVKITNLIPKDLLINYNPAYLESILYNLISNAIRFSHPDRKPHIQLEWIVKKNKNTLKISDNGIGINLEKYGNKIFGLYKTFTNDKASKGVGLFITKNQIEAMGGTITVESKLDQGTTFKIEIL</sequence>
<dbReference type="PANTHER" id="PTHR43304:SF1">
    <property type="entry name" value="PAC DOMAIN-CONTAINING PROTEIN"/>
    <property type="match status" value="1"/>
</dbReference>
<evidence type="ECO:0000259" key="13">
    <source>
        <dbReference type="PROSITE" id="PS50113"/>
    </source>
</evidence>
<protein>
    <recommendedName>
        <fullName evidence="3">histidine kinase</fullName>
        <ecNumber evidence="3">2.7.13.3</ecNumber>
    </recommendedName>
</protein>
<dbReference type="RefSeq" id="WP_115812062.1">
    <property type="nucleotide sequence ID" value="NZ_QUNI01000004.1"/>
</dbReference>
<feature type="domain" description="PAS" evidence="12">
    <location>
        <begin position="585"/>
        <end position="644"/>
    </location>
</feature>
<dbReference type="SMART" id="SM00387">
    <property type="entry name" value="HATPase_c"/>
    <property type="match status" value="1"/>
</dbReference>
<dbReference type="OrthoDB" id="5522855at2"/>
<dbReference type="Gene3D" id="3.30.450.20">
    <property type="entry name" value="PAS domain"/>
    <property type="match status" value="3"/>
</dbReference>
<dbReference type="SUPFAM" id="SSF55785">
    <property type="entry name" value="PYP-like sensor domain (PAS domain)"/>
    <property type="match status" value="3"/>
</dbReference>
<dbReference type="InterPro" id="IPR006189">
    <property type="entry name" value="CHASE_dom"/>
</dbReference>
<dbReference type="InterPro" id="IPR036890">
    <property type="entry name" value="HATPase_C_sf"/>
</dbReference>
<evidence type="ECO:0000256" key="8">
    <source>
        <dbReference type="ARBA" id="ARBA00022989"/>
    </source>
</evidence>
<keyword evidence="5" id="KW-0808">Transferase</keyword>
<keyword evidence="16" id="KW-1185">Reference proteome</keyword>
<accession>A0A3E0EMU1</accession>
<name>A0A3E0EMU1_9FLAO</name>
<dbReference type="CDD" id="cd00130">
    <property type="entry name" value="PAS"/>
    <property type="match status" value="2"/>
</dbReference>
<dbReference type="PRINTS" id="PR00344">
    <property type="entry name" value="BCTRLSENSOR"/>
</dbReference>
<dbReference type="Pfam" id="PF08447">
    <property type="entry name" value="PAS_3"/>
    <property type="match status" value="1"/>
</dbReference>
<evidence type="ECO:0000256" key="9">
    <source>
        <dbReference type="ARBA" id="ARBA00023136"/>
    </source>
</evidence>
<dbReference type="GO" id="GO:0007165">
    <property type="term" value="P:signal transduction"/>
    <property type="evidence" value="ECO:0007669"/>
    <property type="project" value="UniProtKB-ARBA"/>
</dbReference>
<evidence type="ECO:0000256" key="5">
    <source>
        <dbReference type="ARBA" id="ARBA00022679"/>
    </source>
</evidence>
<evidence type="ECO:0000256" key="2">
    <source>
        <dbReference type="ARBA" id="ARBA00004370"/>
    </source>
</evidence>
<dbReference type="PROSITE" id="PS50113">
    <property type="entry name" value="PAC"/>
    <property type="match status" value="2"/>
</dbReference>
<dbReference type="Pfam" id="PF13426">
    <property type="entry name" value="PAS_9"/>
    <property type="match status" value="2"/>
</dbReference>
<dbReference type="SMART" id="SM00091">
    <property type="entry name" value="PAS"/>
    <property type="match status" value="2"/>
</dbReference>
<dbReference type="InterPro" id="IPR035965">
    <property type="entry name" value="PAS-like_dom_sf"/>
</dbReference>
<dbReference type="Gene3D" id="3.30.565.10">
    <property type="entry name" value="Histidine kinase-like ATPase, C-terminal domain"/>
    <property type="match status" value="1"/>
</dbReference>
<dbReference type="InterPro" id="IPR004358">
    <property type="entry name" value="Sig_transdc_His_kin-like_C"/>
</dbReference>
<dbReference type="InterPro" id="IPR052162">
    <property type="entry name" value="Sensor_kinase/Photoreceptor"/>
</dbReference>
<evidence type="ECO:0000256" key="1">
    <source>
        <dbReference type="ARBA" id="ARBA00000085"/>
    </source>
</evidence>
<dbReference type="PANTHER" id="PTHR43304">
    <property type="entry name" value="PHYTOCHROME-LIKE PROTEIN CPH1"/>
    <property type="match status" value="1"/>
</dbReference>
<evidence type="ECO:0000313" key="16">
    <source>
        <dbReference type="Proteomes" id="UP000257136"/>
    </source>
</evidence>
<dbReference type="PROSITE" id="PS50112">
    <property type="entry name" value="PAS"/>
    <property type="match status" value="2"/>
</dbReference>
<dbReference type="InterPro" id="IPR013655">
    <property type="entry name" value="PAS_fold_3"/>
</dbReference>
<feature type="domain" description="PAC" evidence="13">
    <location>
        <begin position="661"/>
        <end position="712"/>
    </location>
</feature>
<dbReference type="InterPro" id="IPR000700">
    <property type="entry name" value="PAS-assoc_C"/>
</dbReference>
<keyword evidence="9 10" id="KW-0472">Membrane</keyword>
<dbReference type="InterPro" id="IPR003594">
    <property type="entry name" value="HATPase_dom"/>
</dbReference>
<evidence type="ECO:0000256" key="4">
    <source>
        <dbReference type="ARBA" id="ARBA00022553"/>
    </source>
</evidence>
<evidence type="ECO:0000256" key="3">
    <source>
        <dbReference type="ARBA" id="ARBA00012438"/>
    </source>
</evidence>
<dbReference type="Proteomes" id="UP000257136">
    <property type="component" value="Unassembled WGS sequence"/>
</dbReference>
<dbReference type="SMART" id="SM01079">
    <property type="entry name" value="CHASE"/>
    <property type="match status" value="1"/>
</dbReference>
<proteinExistence type="predicted"/>
<evidence type="ECO:0000259" key="11">
    <source>
        <dbReference type="PROSITE" id="PS50109"/>
    </source>
</evidence>
<dbReference type="Gene3D" id="3.30.450.350">
    <property type="entry name" value="CHASE domain"/>
    <property type="match status" value="1"/>
</dbReference>
<dbReference type="PROSITE" id="PS50839">
    <property type="entry name" value="CHASE"/>
    <property type="match status" value="1"/>
</dbReference>
<feature type="domain" description="CHASE" evidence="14">
    <location>
        <begin position="111"/>
        <end position="200"/>
    </location>
</feature>
<evidence type="ECO:0000259" key="14">
    <source>
        <dbReference type="PROSITE" id="PS50839"/>
    </source>
</evidence>
<dbReference type="SUPFAM" id="SSF55874">
    <property type="entry name" value="ATPase domain of HSP90 chaperone/DNA topoisomerase II/histidine kinase"/>
    <property type="match status" value="1"/>
</dbReference>
<comment type="subcellular location">
    <subcellularLocation>
        <location evidence="2">Membrane</location>
    </subcellularLocation>
</comment>
<dbReference type="InterPro" id="IPR000014">
    <property type="entry name" value="PAS"/>
</dbReference>
<feature type="transmembrane region" description="Helical" evidence="10">
    <location>
        <begin position="260"/>
        <end position="282"/>
    </location>
</feature>
<evidence type="ECO:0000256" key="6">
    <source>
        <dbReference type="ARBA" id="ARBA00022692"/>
    </source>
</evidence>
<dbReference type="Pfam" id="PF02518">
    <property type="entry name" value="HATPase_c"/>
    <property type="match status" value="1"/>
</dbReference>
<dbReference type="GO" id="GO:0004673">
    <property type="term" value="F:protein histidine kinase activity"/>
    <property type="evidence" value="ECO:0007669"/>
    <property type="project" value="UniProtKB-EC"/>
</dbReference>
<gene>
    <name evidence="15" type="ORF">C8P67_10442</name>
</gene>
<dbReference type="Pfam" id="PF03924">
    <property type="entry name" value="CHASE"/>
    <property type="match status" value="1"/>
</dbReference>
<keyword evidence="8 10" id="KW-1133">Transmembrane helix</keyword>
<comment type="caution">
    <text evidence="15">The sequence shown here is derived from an EMBL/GenBank/DDBJ whole genome shotgun (WGS) entry which is preliminary data.</text>
</comment>
<evidence type="ECO:0000256" key="10">
    <source>
        <dbReference type="SAM" id="Phobius"/>
    </source>
</evidence>
<comment type="catalytic activity">
    <reaction evidence="1">
        <text>ATP + protein L-histidine = ADP + protein N-phospho-L-histidine.</text>
        <dbReference type="EC" id="2.7.13.3"/>
    </reaction>
</comment>
<feature type="transmembrane region" description="Helical" evidence="10">
    <location>
        <begin position="20"/>
        <end position="38"/>
    </location>
</feature>
<keyword evidence="4" id="KW-0597">Phosphoprotein</keyword>
<evidence type="ECO:0000256" key="7">
    <source>
        <dbReference type="ARBA" id="ARBA00022777"/>
    </source>
</evidence>
<evidence type="ECO:0000259" key="12">
    <source>
        <dbReference type="PROSITE" id="PS50112"/>
    </source>
</evidence>
<reference evidence="15 16" key="1">
    <citation type="submission" date="2018-08" db="EMBL/GenBank/DDBJ databases">
        <title>Genomic Encyclopedia of Archaeal and Bacterial Type Strains, Phase II (KMG-II): from individual species to whole genera.</title>
        <authorList>
            <person name="Goeker M."/>
        </authorList>
    </citation>
    <scope>NUCLEOTIDE SEQUENCE [LARGE SCALE GENOMIC DNA]</scope>
    <source>
        <strain evidence="15 16">DSM 100880</strain>
    </source>
</reference>
<dbReference type="AlphaFoldDB" id="A0A3E0EMU1"/>
<dbReference type="InterPro" id="IPR042240">
    <property type="entry name" value="CHASE_sf"/>
</dbReference>
<dbReference type="SMART" id="SM00086">
    <property type="entry name" value="PAC"/>
    <property type="match status" value="3"/>
</dbReference>
<keyword evidence="6 10" id="KW-0812">Transmembrane</keyword>
<organism evidence="15 16">
    <name type="scientific">Flavobacterium aquicola</name>
    <dbReference type="NCBI Taxonomy" id="1682742"/>
    <lineage>
        <taxon>Bacteria</taxon>
        <taxon>Pseudomonadati</taxon>
        <taxon>Bacteroidota</taxon>
        <taxon>Flavobacteriia</taxon>
        <taxon>Flavobacteriales</taxon>
        <taxon>Flavobacteriaceae</taxon>
        <taxon>Flavobacterium</taxon>
    </lineage>
</organism>
<feature type="domain" description="PAC" evidence="13">
    <location>
        <begin position="370"/>
        <end position="422"/>
    </location>
</feature>
<dbReference type="GO" id="GO:0016020">
    <property type="term" value="C:membrane"/>
    <property type="evidence" value="ECO:0007669"/>
    <property type="project" value="UniProtKB-SubCell"/>
</dbReference>
<dbReference type="NCBIfam" id="TIGR00229">
    <property type="entry name" value="sensory_box"/>
    <property type="match status" value="2"/>
</dbReference>
<evidence type="ECO:0000313" key="15">
    <source>
        <dbReference type="EMBL" id="REG99425.1"/>
    </source>
</evidence>
<dbReference type="EC" id="2.7.13.3" evidence="3"/>
<dbReference type="InterPro" id="IPR001610">
    <property type="entry name" value="PAC"/>
</dbReference>
<dbReference type="InterPro" id="IPR005467">
    <property type="entry name" value="His_kinase_dom"/>
</dbReference>
<feature type="domain" description="PAS" evidence="12">
    <location>
        <begin position="295"/>
        <end position="366"/>
    </location>
</feature>
<dbReference type="PROSITE" id="PS50109">
    <property type="entry name" value="HIS_KIN"/>
    <property type="match status" value="1"/>
</dbReference>
<keyword evidence="7" id="KW-0418">Kinase</keyword>
<dbReference type="EMBL" id="QUNI01000004">
    <property type="protein sequence ID" value="REG99425.1"/>
    <property type="molecule type" value="Genomic_DNA"/>
</dbReference>